<name>A0A0N4USU9_ENTVE</name>
<evidence type="ECO:0000313" key="3">
    <source>
        <dbReference type="WBParaSite" id="EVEC_0000023301-mRNA-1"/>
    </source>
</evidence>
<organism evidence="3">
    <name type="scientific">Enterobius vermicularis</name>
    <name type="common">Human pinworm</name>
    <dbReference type="NCBI Taxonomy" id="51028"/>
    <lineage>
        <taxon>Eukaryota</taxon>
        <taxon>Metazoa</taxon>
        <taxon>Ecdysozoa</taxon>
        <taxon>Nematoda</taxon>
        <taxon>Chromadorea</taxon>
        <taxon>Rhabditida</taxon>
        <taxon>Spirurina</taxon>
        <taxon>Oxyuridomorpha</taxon>
        <taxon>Oxyuroidea</taxon>
        <taxon>Oxyuridae</taxon>
        <taxon>Enterobius</taxon>
    </lineage>
</organism>
<dbReference type="AlphaFoldDB" id="A0A0N4USU9"/>
<gene>
    <name evidence="1" type="ORF">EVEC_LOCUS164</name>
</gene>
<dbReference type="EMBL" id="UXUI01000109">
    <property type="protein sequence ID" value="VDD85021.1"/>
    <property type="molecule type" value="Genomic_DNA"/>
</dbReference>
<keyword evidence="2" id="KW-1185">Reference proteome</keyword>
<evidence type="ECO:0000313" key="1">
    <source>
        <dbReference type="EMBL" id="VDD85021.1"/>
    </source>
</evidence>
<dbReference type="Proteomes" id="UP000274131">
    <property type="component" value="Unassembled WGS sequence"/>
</dbReference>
<sequence>MCTLKESNRLSTEAKPNLRIRFLMFVPLKFRNFVPLEATSTDSVRVCVIHLNKKFTVEGAYANATTKDLRNRDKSYRDVTEVVKCEVE</sequence>
<reference evidence="1 2" key="2">
    <citation type="submission" date="2018-10" db="EMBL/GenBank/DDBJ databases">
        <authorList>
            <consortium name="Pathogen Informatics"/>
        </authorList>
    </citation>
    <scope>NUCLEOTIDE SEQUENCE [LARGE SCALE GENOMIC DNA]</scope>
</reference>
<evidence type="ECO:0000313" key="2">
    <source>
        <dbReference type="Proteomes" id="UP000274131"/>
    </source>
</evidence>
<protein>
    <submittedName>
        <fullName evidence="3">MSP domain-containing protein</fullName>
    </submittedName>
</protein>
<dbReference type="WBParaSite" id="EVEC_0000023301-mRNA-1">
    <property type="protein sequence ID" value="EVEC_0000023301-mRNA-1"/>
    <property type="gene ID" value="EVEC_0000023301"/>
</dbReference>
<reference evidence="3" key="1">
    <citation type="submission" date="2017-02" db="UniProtKB">
        <authorList>
            <consortium name="WormBaseParasite"/>
        </authorList>
    </citation>
    <scope>IDENTIFICATION</scope>
</reference>
<accession>A0A0N4USU9</accession>
<proteinExistence type="predicted"/>